<keyword evidence="1" id="KW-0812">Transmembrane</keyword>
<gene>
    <name evidence="2" type="ORF">NS226_13740</name>
</gene>
<evidence type="ECO:0000256" key="1">
    <source>
        <dbReference type="SAM" id="Phobius"/>
    </source>
</evidence>
<organism evidence="2 3">
    <name type="scientific">Aureimonas ureilytica</name>
    <dbReference type="NCBI Taxonomy" id="401562"/>
    <lineage>
        <taxon>Bacteria</taxon>
        <taxon>Pseudomonadati</taxon>
        <taxon>Pseudomonadota</taxon>
        <taxon>Alphaproteobacteria</taxon>
        <taxon>Hyphomicrobiales</taxon>
        <taxon>Aurantimonadaceae</taxon>
        <taxon>Aureimonas</taxon>
    </lineage>
</organism>
<dbReference type="PATRIC" id="fig|401562.3.peg.2347"/>
<dbReference type="RefSeq" id="WP_058635462.1">
    <property type="nucleotide sequence ID" value="NZ_LDPZ01000026.1"/>
</dbReference>
<keyword evidence="1" id="KW-0472">Membrane</keyword>
<name>A0A175R6R0_9HYPH</name>
<keyword evidence="1" id="KW-1133">Transmembrane helix</keyword>
<evidence type="ECO:0000313" key="3">
    <source>
        <dbReference type="Proteomes" id="UP000078272"/>
    </source>
</evidence>
<reference evidence="2 3" key="1">
    <citation type="journal article" date="2016" name="Front. Microbiol.">
        <title>Genomic Resource of Rice Seed Associated Bacteria.</title>
        <authorList>
            <person name="Midha S."/>
            <person name="Bansal K."/>
            <person name="Sharma S."/>
            <person name="Kumar N."/>
            <person name="Patil P.P."/>
            <person name="Chaudhry V."/>
            <person name="Patil P.B."/>
        </authorList>
    </citation>
    <scope>NUCLEOTIDE SEQUENCE [LARGE SCALE GENOMIC DNA]</scope>
    <source>
        <strain evidence="2 3">NS226</strain>
    </source>
</reference>
<dbReference type="EMBL" id="LDPZ01000026">
    <property type="protein sequence ID" value="KTQ94988.1"/>
    <property type="molecule type" value="Genomic_DNA"/>
</dbReference>
<comment type="caution">
    <text evidence="2">The sequence shown here is derived from an EMBL/GenBank/DDBJ whole genome shotgun (WGS) entry which is preliminary data.</text>
</comment>
<dbReference type="Proteomes" id="UP000078272">
    <property type="component" value="Unassembled WGS sequence"/>
</dbReference>
<evidence type="ECO:0000313" key="2">
    <source>
        <dbReference type="EMBL" id="KTQ94988.1"/>
    </source>
</evidence>
<protein>
    <submittedName>
        <fullName evidence="2">Uncharacterized protein</fullName>
    </submittedName>
</protein>
<dbReference type="AlphaFoldDB" id="A0A175R6R0"/>
<dbReference type="OrthoDB" id="3541981at2"/>
<proteinExistence type="predicted"/>
<feature type="transmembrane region" description="Helical" evidence="1">
    <location>
        <begin position="12"/>
        <end position="30"/>
    </location>
</feature>
<accession>A0A175R6R0</accession>
<sequence>MSEKDIPHPLRGVVMTIGATGLLLGAYFMFQGARHWIGSLEVERWPVLADVQVCDGRVSPHTGECVGKVLVFSSFEQTSVRCEGRDAIVSGTMSKVRSDAIYIDGRQQIYYGDPSGRSRKAFFEFMDDQEGTPTNRPRGVQDWGPWRLMGGCVTEYTTWFSTVEHRPWHGFWELPTTIGPFPLPRAKID</sequence>